<dbReference type="GO" id="GO:0016020">
    <property type="term" value="C:membrane"/>
    <property type="evidence" value="ECO:0007669"/>
    <property type="project" value="UniProtKB-SubCell"/>
</dbReference>
<evidence type="ECO:0000256" key="8">
    <source>
        <dbReference type="ARBA" id="ARBA00022989"/>
    </source>
</evidence>
<evidence type="ECO:0000256" key="14">
    <source>
        <dbReference type="RuleBase" id="RU000461"/>
    </source>
</evidence>
<proteinExistence type="inferred from homology"/>
<evidence type="ECO:0000256" key="1">
    <source>
        <dbReference type="ARBA" id="ARBA00001971"/>
    </source>
</evidence>
<dbReference type="InterPro" id="IPR036396">
    <property type="entry name" value="Cyt_P450_sf"/>
</dbReference>
<dbReference type="PANTHER" id="PTHR24305">
    <property type="entry name" value="CYTOCHROME P450"/>
    <property type="match status" value="1"/>
</dbReference>
<dbReference type="InterPro" id="IPR001128">
    <property type="entry name" value="Cyt_P450"/>
</dbReference>
<dbReference type="InterPro" id="IPR002401">
    <property type="entry name" value="Cyt_P450_E_grp-I"/>
</dbReference>
<comment type="cofactor">
    <cofactor evidence="1 13">
        <name>heme</name>
        <dbReference type="ChEBI" id="CHEBI:30413"/>
    </cofactor>
</comment>
<dbReference type="PRINTS" id="PR00463">
    <property type="entry name" value="EP450I"/>
</dbReference>
<keyword evidence="18" id="KW-1185">Reference proteome</keyword>
<keyword evidence="8 16" id="KW-1133">Transmembrane helix</keyword>
<keyword evidence="9 14" id="KW-0560">Oxidoreductase</keyword>
<dbReference type="InterPro" id="IPR017972">
    <property type="entry name" value="Cyt_P450_CS"/>
</dbReference>
<organism evidence="17 18">
    <name type="scientific">Roridomyces roridus</name>
    <dbReference type="NCBI Taxonomy" id="1738132"/>
    <lineage>
        <taxon>Eukaryota</taxon>
        <taxon>Fungi</taxon>
        <taxon>Dikarya</taxon>
        <taxon>Basidiomycota</taxon>
        <taxon>Agaricomycotina</taxon>
        <taxon>Agaricomycetes</taxon>
        <taxon>Agaricomycetidae</taxon>
        <taxon>Agaricales</taxon>
        <taxon>Marasmiineae</taxon>
        <taxon>Mycenaceae</taxon>
        <taxon>Roridomyces</taxon>
    </lineage>
</organism>
<feature type="region of interest" description="Disordered" evidence="15">
    <location>
        <begin position="625"/>
        <end position="672"/>
    </location>
</feature>
<dbReference type="GO" id="GO:0004497">
    <property type="term" value="F:monooxygenase activity"/>
    <property type="evidence" value="ECO:0007669"/>
    <property type="project" value="UniProtKB-KW"/>
</dbReference>
<name>A0AAD7FP00_9AGAR</name>
<keyword evidence="12 16" id="KW-0472">Membrane</keyword>
<keyword evidence="5 13" id="KW-0349">Heme</keyword>
<gene>
    <name evidence="17" type="ORF">FB45DRAFT_865471</name>
</gene>
<keyword evidence="6 16" id="KW-0812">Transmembrane</keyword>
<protein>
    <submittedName>
        <fullName evidence="17">Cytochrome P450</fullName>
    </submittedName>
</protein>
<feature type="binding site" description="axial binding residue" evidence="13">
    <location>
        <position position="433"/>
    </location>
    <ligand>
        <name>heme</name>
        <dbReference type="ChEBI" id="CHEBI:30413"/>
    </ligand>
    <ligandPart>
        <name>Fe</name>
        <dbReference type="ChEBI" id="CHEBI:18248"/>
    </ligandPart>
</feature>
<dbReference type="GO" id="GO:0016705">
    <property type="term" value="F:oxidoreductase activity, acting on paired donors, with incorporation or reduction of molecular oxygen"/>
    <property type="evidence" value="ECO:0007669"/>
    <property type="project" value="InterPro"/>
</dbReference>
<dbReference type="Gene3D" id="1.10.630.10">
    <property type="entry name" value="Cytochrome P450"/>
    <property type="match status" value="1"/>
</dbReference>
<dbReference type="PRINTS" id="PR00385">
    <property type="entry name" value="P450"/>
</dbReference>
<evidence type="ECO:0000256" key="7">
    <source>
        <dbReference type="ARBA" id="ARBA00022723"/>
    </source>
</evidence>
<evidence type="ECO:0000256" key="3">
    <source>
        <dbReference type="ARBA" id="ARBA00004721"/>
    </source>
</evidence>
<evidence type="ECO:0000256" key="10">
    <source>
        <dbReference type="ARBA" id="ARBA00023004"/>
    </source>
</evidence>
<keyword evidence="10 13" id="KW-0408">Iron</keyword>
<dbReference type="SUPFAM" id="SSF48264">
    <property type="entry name" value="Cytochrome P450"/>
    <property type="match status" value="1"/>
</dbReference>
<evidence type="ECO:0000256" key="12">
    <source>
        <dbReference type="ARBA" id="ARBA00023136"/>
    </source>
</evidence>
<dbReference type="GO" id="GO:0005506">
    <property type="term" value="F:iron ion binding"/>
    <property type="evidence" value="ECO:0007669"/>
    <property type="project" value="InterPro"/>
</dbReference>
<keyword evidence="11 14" id="KW-0503">Monooxygenase</keyword>
<accession>A0AAD7FP00</accession>
<comment type="similarity">
    <text evidence="4 14">Belongs to the cytochrome P450 family.</text>
</comment>
<dbReference type="Proteomes" id="UP001221142">
    <property type="component" value="Unassembled WGS sequence"/>
</dbReference>
<comment type="caution">
    <text evidence="17">The sequence shown here is derived from an EMBL/GenBank/DDBJ whole genome shotgun (WGS) entry which is preliminary data.</text>
</comment>
<evidence type="ECO:0000313" key="17">
    <source>
        <dbReference type="EMBL" id="KAJ7634851.1"/>
    </source>
</evidence>
<evidence type="ECO:0000256" key="11">
    <source>
        <dbReference type="ARBA" id="ARBA00023033"/>
    </source>
</evidence>
<sequence>MQLNLSTFILASFGLFVLQRILAVLRASRAKGPSLFPKVYTPFYPVSLLGVILPTTAFTTGLDWHWVRRSKIYTRNETVNVFPILGGAPGLWTSNMDVGRQIAAGGQRSDFAKPDSATTFLLAWGMNLLAANGQMWRKYRRIVGPAFNVDLSTSRLYHEMVEEEGWKNKDVVDIPVIQSITSKFAFLVISACGFGFPTSWAAGSEDADGGMIQRTKLAFDRLFQFMHEQVAERKAEVASGAGDVRKDAFTTMVRSNVNEDAKYRLDDQELIGNIFILMLAGHDSTTHALAAALCFMAAHPNIQDEVVEQINSVAGLDRELASFVSFANEFDDYSKLDKVLAIFYEAARMFPAAHVMIREATEDTVLTIPNPVGQEGSQTIPIAKGTAVTVDMVGVQYNPRYLEDPHLYKPSRWYGLPTDSESFMAFSVGSRACIGRRFATVEATCLLANMLRDWRVQPLLREGDTAANWEARIGGKMAVTLGITDMPIQLRPSATRVFFKSGRGTSGSGHGRGLLGGYEIGAGGGSGFVLIVLRRGIPLGLTRGLRAVVAARARLCGGTMGGMFSESWMSVASPLWITAKDFAGNTVGEGIDAVREKGIQTICRVRDGGGCNDSENDTGLEVESARLKTGSRPPKRRIARRENEPNEPMIAHVDAGEWYPKGTAPVHDESSP</sequence>
<evidence type="ECO:0000256" key="6">
    <source>
        <dbReference type="ARBA" id="ARBA00022692"/>
    </source>
</evidence>
<comment type="pathway">
    <text evidence="3">Secondary metabolite biosynthesis; terpenoid biosynthesis.</text>
</comment>
<reference evidence="17" key="1">
    <citation type="submission" date="2023-03" db="EMBL/GenBank/DDBJ databases">
        <title>Massive genome expansion in bonnet fungi (Mycena s.s.) driven by repeated elements and novel gene families across ecological guilds.</title>
        <authorList>
            <consortium name="Lawrence Berkeley National Laboratory"/>
            <person name="Harder C.B."/>
            <person name="Miyauchi S."/>
            <person name="Viragh M."/>
            <person name="Kuo A."/>
            <person name="Thoen E."/>
            <person name="Andreopoulos B."/>
            <person name="Lu D."/>
            <person name="Skrede I."/>
            <person name="Drula E."/>
            <person name="Henrissat B."/>
            <person name="Morin E."/>
            <person name="Kohler A."/>
            <person name="Barry K."/>
            <person name="LaButti K."/>
            <person name="Morin E."/>
            <person name="Salamov A."/>
            <person name="Lipzen A."/>
            <person name="Mereny Z."/>
            <person name="Hegedus B."/>
            <person name="Baldrian P."/>
            <person name="Stursova M."/>
            <person name="Weitz H."/>
            <person name="Taylor A."/>
            <person name="Grigoriev I.V."/>
            <person name="Nagy L.G."/>
            <person name="Martin F."/>
            <person name="Kauserud H."/>
        </authorList>
    </citation>
    <scope>NUCLEOTIDE SEQUENCE</scope>
    <source>
        <strain evidence="17">9284</strain>
    </source>
</reference>
<feature type="transmembrane region" description="Helical" evidence="16">
    <location>
        <begin position="47"/>
        <end position="67"/>
    </location>
</feature>
<evidence type="ECO:0000256" key="13">
    <source>
        <dbReference type="PIRSR" id="PIRSR602401-1"/>
    </source>
</evidence>
<evidence type="ECO:0000256" key="2">
    <source>
        <dbReference type="ARBA" id="ARBA00004370"/>
    </source>
</evidence>
<dbReference type="EMBL" id="JARKIF010000007">
    <property type="protein sequence ID" value="KAJ7634851.1"/>
    <property type="molecule type" value="Genomic_DNA"/>
</dbReference>
<comment type="subcellular location">
    <subcellularLocation>
        <location evidence="2">Membrane</location>
    </subcellularLocation>
</comment>
<keyword evidence="7 13" id="KW-0479">Metal-binding</keyword>
<evidence type="ECO:0000256" key="4">
    <source>
        <dbReference type="ARBA" id="ARBA00010617"/>
    </source>
</evidence>
<evidence type="ECO:0000256" key="5">
    <source>
        <dbReference type="ARBA" id="ARBA00022617"/>
    </source>
</evidence>
<dbReference type="Pfam" id="PF00067">
    <property type="entry name" value="p450"/>
    <property type="match status" value="1"/>
</dbReference>
<dbReference type="PROSITE" id="PS00086">
    <property type="entry name" value="CYTOCHROME_P450"/>
    <property type="match status" value="1"/>
</dbReference>
<evidence type="ECO:0000313" key="18">
    <source>
        <dbReference type="Proteomes" id="UP001221142"/>
    </source>
</evidence>
<dbReference type="PANTHER" id="PTHR24305:SF166">
    <property type="entry name" value="CYTOCHROME P450 12A4, MITOCHONDRIAL-RELATED"/>
    <property type="match status" value="1"/>
</dbReference>
<dbReference type="AlphaFoldDB" id="A0AAD7FP00"/>
<dbReference type="InterPro" id="IPR050121">
    <property type="entry name" value="Cytochrome_P450_monoxygenase"/>
</dbReference>
<evidence type="ECO:0000256" key="15">
    <source>
        <dbReference type="SAM" id="MobiDB-lite"/>
    </source>
</evidence>
<evidence type="ECO:0000256" key="16">
    <source>
        <dbReference type="SAM" id="Phobius"/>
    </source>
</evidence>
<dbReference type="GO" id="GO:0020037">
    <property type="term" value="F:heme binding"/>
    <property type="evidence" value="ECO:0007669"/>
    <property type="project" value="InterPro"/>
</dbReference>
<evidence type="ECO:0000256" key="9">
    <source>
        <dbReference type="ARBA" id="ARBA00023002"/>
    </source>
</evidence>